<gene>
    <name evidence="2" type="ORF">GCM10010145_05160</name>
</gene>
<protein>
    <submittedName>
        <fullName evidence="2">Uncharacterized protein</fullName>
    </submittedName>
</protein>
<keyword evidence="1" id="KW-0472">Membrane</keyword>
<keyword evidence="1" id="KW-1133">Transmembrane helix</keyword>
<comment type="caution">
    <text evidence="2">The sequence shown here is derived from an EMBL/GenBank/DDBJ whole genome shotgun (WGS) entry which is preliminary data.</text>
</comment>
<accession>A0A918EQP5</accession>
<keyword evidence="3" id="KW-1185">Reference proteome</keyword>
<evidence type="ECO:0000313" key="3">
    <source>
        <dbReference type="Proteomes" id="UP000620156"/>
    </source>
</evidence>
<keyword evidence="1" id="KW-0812">Transmembrane</keyword>
<name>A0A918EQP5_9ACTN</name>
<proteinExistence type="predicted"/>
<reference evidence="2" key="1">
    <citation type="journal article" date="2014" name="Int. J. Syst. Evol. Microbiol.">
        <title>Complete genome sequence of Corynebacterium casei LMG S-19264T (=DSM 44701T), isolated from a smear-ripened cheese.</title>
        <authorList>
            <consortium name="US DOE Joint Genome Institute (JGI-PGF)"/>
            <person name="Walter F."/>
            <person name="Albersmeier A."/>
            <person name="Kalinowski J."/>
            <person name="Ruckert C."/>
        </authorList>
    </citation>
    <scope>NUCLEOTIDE SEQUENCE</scope>
    <source>
        <strain evidence="2">JCM 3131</strain>
    </source>
</reference>
<reference evidence="2" key="2">
    <citation type="submission" date="2020-09" db="EMBL/GenBank/DDBJ databases">
        <authorList>
            <person name="Sun Q."/>
            <person name="Ohkuma M."/>
        </authorList>
    </citation>
    <scope>NUCLEOTIDE SEQUENCE</scope>
    <source>
        <strain evidence="2">JCM 3131</strain>
    </source>
</reference>
<organism evidence="2 3">
    <name type="scientific">Streptomyces ruber</name>
    <dbReference type="NCBI Taxonomy" id="83378"/>
    <lineage>
        <taxon>Bacteria</taxon>
        <taxon>Bacillati</taxon>
        <taxon>Actinomycetota</taxon>
        <taxon>Actinomycetes</taxon>
        <taxon>Kitasatosporales</taxon>
        <taxon>Streptomycetaceae</taxon>
        <taxon>Streptomyces</taxon>
    </lineage>
</organism>
<evidence type="ECO:0000256" key="1">
    <source>
        <dbReference type="SAM" id="Phobius"/>
    </source>
</evidence>
<feature type="transmembrane region" description="Helical" evidence="1">
    <location>
        <begin position="58"/>
        <end position="76"/>
    </location>
</feature>
<sequence>MPPAPPVVPPFWVAYPVALPVTAADASPGTDRYTPVPAATASVASAAWSRSFVFLWDFGRRVVLLCVVVNVLCLFVRR</sequence>
<dbReference type="EMBL" id="BMQK01000001">
    <property type="protein sequence ID" value="GGQ40249.1"/>
    <property type="molecule type" value="Genomic_DNA"/>
</dbReference>
<evidence type="ECO:0000313" key="2">
    <source>
        <dbReference type="EMBL" id="GGQ40249.1"/>
    </source>
</evidence>
<dbReference type="Proteomes" id="UP000620156">
    <property type="component" value="Unassembled WGS sequence"/>
</dbReference>
<dbReference type="AlphaFoldDB" id="A0A918EQP5"/>